<dbReference type="Gene3D" id="3.40.50.720">
    <property type="entry name" value="NAD(P)-binding Rossmann-like Domain"/>
    <property type="match status" value="1"/>
</dbReference>
<dbReference type="InterPro" id="IPR002347">
    <property type="entry name" value="SDR_fam"/>
</dbReference>
<sequence length="271" mass="29507">MKNQFYNKVCLVTGSASGIGKAVTQLLSSRGARVVAVDINITQLQQWVDSSNNNITVKRLNVIEHEDFSQLIKEIITEFGQLDYLFNIAGITVAGEVVNLTIEHWKKVLSVDLDGVVNGSTLAFKQMAKQGGGHIINLASIQGLVPLPMEAPYVTAKFGVVGLSQALRVEGADLGVKVSVVCPGYVKTPIFEKSEMMNLDRDKHLKSLEGFEKSGISPEGCAEVILAGVKKNKAIIPVTTPAKFLWMLSRLSPSFLIKLLTKDLAKSRLNR</sequence>
<protein>
    <submittedName>
        <fullName evidence="4">SDR family NAD(P)-dependent oxidoreductase</fullName>
    </submittedName>
</protein>
<evidence type="ECO:0000256" key="1">
    <source>
        <dbReference type="ARBA" id="ARBA00006484"/>
    </source>
</evidence>
<dbReference type="PANTHER" id="PTHR44196">
    <property type="entry name" value="DEHYDROGENASE/REDUCTASE SDR FAMILY MEMBER 7B"/>
    <property type="match status" value="1"/>
</dbReference>
<accession>A0ABY9TR75</accession>
<gene>
    <name evidence="4" type="ORF">RI845_08865</name>
</gene>
<evidence type="ECO:0000256" key="2">
    <source>
        <dbReference type="ARBA" id="ARBA00023002"/>
    </source>
</evidence>
<evidence type="ECO:0000313" key="5">
    <source>
        <dbReference type="Proteomes" id="UP001248581"/>
    </source>
</evidence>
<dbReference type="PRINTS" id="PR00081">
    <property type="entry name" value="GDHRDH"/>
</dbReference>
<dbReference type="RefSeq" id="WP_348389376.1">
    <property type="nucleotide sequence ID" value="NZ_CP134146.1"/>
</dbReference>
<dbReference type="Proteomes" id="UP001248581">
    <property type="component" value="Chromosome"/>
</dbReference>
<dbReference type="PANTHER" id="PTHR44196:SF1">
    <property type="entry name" value="DEHYDROGENASE_REDUCTASE SDR FAMILY MEMBER 7B"/>
    <property type="match status" value="1"/>
</dbReference>
<dbReference type="InterPro" id="IPR020904">
    <property type="entry name" value="Sc_DH/Rdtase_CS"/>
</dbReference>
<organism evidence="4 5">
    <name type="scientific">Thalassotalea nanhaiensis</name>
    <dbReference type="NCBI Taxonomy" id="3065648"/>
    <lineage>
        <taxon>Bacteria</taxon>
        <taxon>Pseudomonadati</taxon>
        <taxon>Pseudomonadota</taxon>
        <taxon>Gammaproteobacteria</taxon>
        <taxon>Alteromonadales</taxon>
        <taxon>Colwelliaceae</taxon>
        <taxon>Thalassotalea</taxon>
    </lineage>
</organism>
<keyword evidence="2" id="KW-0560">Oxidoreductase</keyword>
<evidence type="ECO:0000256" key="3">
    <source>
        <dbReference type="RuleBase" id="RU000363"/>
    </source>
</evidence>
<dbReference type="SUPFAM" id="SSF51735">
    <property type="entry name" value="NAD(P)-binding Rossmann-fold domains"/>
    <property type="match status" value="1"/>
</dbReference>
<dbReference type="PRINTS" id="PR00080">
    <property type="entry name" value="SDRFAMILY"/>
</dbReference>
<dbReference type="Pfam" id="PF00106">
    <property type="entry name" value="adh_short"/>
    <property type="match status" value="1"/>
</dbReference>
<name>A0ABY9TR75_9GAMM</name>
<comment type="similarity">
    <text evidence="1 3">Belongs to the short-chain dehydrogenases/reductases (SDR) family.</text>
</comment>
<dbReference type="InterPro" id="IPR036291">
    <property type="entry name" value="NAD(P)-bd_dom_sf"/>
</dbReference>
<dbReference type="EMBL" id="CP134146">
    <property type="protein sequence ID" value="WNC70235.1"/>
    <property type="molecule type" value="Genomic_DNA"/>
</dbReference>
<reference evidence="5" key="1">
    <citation type="submission" date="2023-09" db="EMBL/GenBank/DDBJ databases">
        <authorList>
            <person name="Li S."/>
            <person name="Li X."/>
            <person name="Zhang C."/>
            <person name="Zhao Z."/>
        </authorList>
    </citation>
    <scope>NUCLEOTIDE SEQUENCE [LARGE SCALE GENOMIC DNA]</scope>
    <source>
        <strain evidence="5">SQ345</strain>
    </source>
</reference>
<dbReference type="PROSITE" id="PS00061">
    <property type="entry name" value="ADH_SHORT"/>
    <property type="match status" value="1"/>
</dbReference>
<dbReference type="CDD" id="cd05233">
    <property type="entry name" value="SDR_c"/>
    <property type="match status" value="1"/>
</dbReference>
<evidence type="ECO:0000313" key="4">
    <source>
        <dbReference type="EMBL" id="WNC70235.1"/>
    </source>
</evidence>
<proteinExistence type="inferred from homology"/>
<keyword evidence="5" id="KW-1185">Reference proteome</keyword>